<proteinExistence type="predicted"/>
<protein>
    <recommendedName>
        <fullName evidence="4">C2H2-type domain-containing protein</fullName>
    </recommendedName>
</protein>
<gene>
    <name evidence="2" type="ORF">NA56DRAFT_750395</name>
</gene>
<feature type="signal peptide" evidence="1">
    <location>
        <begin position="1"/>
        <end position="21"/>
    </location>
</feature>
<evidence type="ECO:0000256" key="1">
    <source>
        <dbReference type="SAM" id="SignalP"/>
    </source>
</evidence>
<evidence type="ECO:0000313" key="3">
    <source>
        <dbReference type="Proteomes" id="UP000235672"/>
    </source>
</evidence>
<dbReference type="OrthoDB" id="5309037at2759"/>
<keyword evidence="3" id="KW-1185">Reference proteome</keyword>
<feature type="chain" id="PRO_5014425456" description="C2H2-type domain-containing protein" evidence="1">
    <location>
        <begin position="22"/>
        <end position="315"/>
    </location>
</feature>
<name>A0A2J6Q0C7_9HELO</name>
<evidence type="ECO:0000313" key="2">
    <source>
        <dbReference type="EMBL" id="PMD19712.1"/>
    </source>
</evidence>
<sequence>MVVSGLEIVALVMAIISGFNAADGLIKSIKERLQKQKDSRSATAIQRLDTILRSTINGRDDVQRGYESCIQLLGNKFSHGDDMAKLGLEAALDIQQKFISRLKLAQNSTPVVMSDWGMFELASNRCQTQTLDTLKQLYQRLASAPHKSPLMRNPGLNISRRRNYPRDLCQSAIAYRDNRAEFAELAYRTSAAQNSEWLCKSCRRIFSPASLSIPDAKLWISVSSLFKAHCGNSDGWMCIWENPTPECTCHFTTRKELIQHMKRVHVTPIEPGHDIRVDRPFDLRRNDIDSCGYGITVQGRGMIIVGSHFVVPQAV</sequence>
<dbReference type="EMBL" id="KZ613488">
    <property type="protein sequence ID" value="PMD19712.1"/>
    <property type="molecule type" value="Genomic_DNA"/>
</dbReference>
<evidence type="ECO:0008006" key="4">
    <source>
        <dbReference type="Google" id="ProtNLM"/>
    </source>
</evidence>
<keyword evidence="1" id="KW-0732">Signal</keyword>
<dbReference type="Proteomes" id="UP000235672">
    <property type="component" value="Unassembled WGS sequence"/>
</dbReference>
<accession>A0A2J6Q0C7</accession>
<reference evidence="2 3" key="1">
    <citation type="submission" date="2016-05" db="EMBL/GenBank/DDBJ databases">
        <title>A degradative enzymes factory behind the ericoid mycorrhizal symbiosis.</title>
        <authorList>
            <consortium name="DOE Joint Genome Institute"/>
            <person name="Martino E."/>
            <person name="Morin E."/>
            <person name="Grelet G."/>
            <person name="Kuo A."/>
            <person name="Kohler A."/>
            <person name="Daghino S."/>
            <person name="Barry K."/>
            <person name="Choi C."/>
            <person name="Cichocki N."/>
            <person name="Clum A."/>
            <person name="Copeland A."/>
            <person name="Hainaut M."/>
            <person name="Haridas S."/>
            <person name="Labutti K."/>
            <person name="Lindquist E."/>
            <person name="Lipzen A."/>
            <person name="Khouja H.-R."/>
            <person name="Murat C."/>
            <person name="Ohm R."/>
            <person name="Olson A."/>
            <person name="Spatafora J."/>
            <person name="Veneault-Fourrey C."/>
            <person name="Henrissat B."/>
            <person name="Grigoriev I."/>
            <person name="Martin F."/>
            <person name="Perotto S."/>
        </authorList>
    </citation>
    <scope>NUCLEOTIDE SEQUENCE [LARGE SCALE GENOMIC DNA]</scope>
    <source>
        <strain evidence="2 3">UAMH 7357</strain>
    </source>
</reference>
<dbReference type="AlphaFoldDB" id="A0A2J6Q0C7"/>
<organism evidence="2 3">
    <name type="scientific">Hyaloscypha hepaticicola</name>
    <dbReference type="NCBI Taxonomy" id="2082293"/>
    <lineage>
        <taxon>Eukaryota</taxon>
        <taxon>Fungi</taxon>
        <taxon>Dikarya</taxon>
        <taxon>Ascomycota</taxon>
        <taxon>Pezizomycotina</taxon>
        <taxon>Leotiomycetes</taxon>
        <taxon>Helotiales</taxon>
        <taxon>Hyaloscyphaceae</taxon>
        <taxon>Hyaloscypha</taxon>
    </lineage>
</organism>